<dbReference type="GO" id="GO:0008843">
    <property type="term" value="F:endochitinase activity"/>
    <property type="evidence" value="ECO:0007669"/>
    <property type="project" value="UniProtKB-EC"/>
</dbReference>
<dbReference type="PANTHER" id="PTHR10963:SF27">
    <property type="entry name" value="GLYCOSIDASE-RELATED"/>
    <property type="match status" value="1"/>
</dbReference>
<dbReference type="PIRSF" id="PIRSF037299">
    <property type="entry name" value="Glycosidase_CRH1_prd"/>
    <property type="match status" value="1"/>
</dbReference>
<keyword evidence="21" id="KW-1185">Reference proteome</keyword>
<dbReference type="CDD" id="cd02183">
    <property type="entry name" value="GH16_fungal_CRH1_transglycosylase"/>
    <property type="match status" value="1"/>
</dbReference>
<sequence length="349" mass="36871">MRSQVLSLAATALTFSSLVLGQTSTDCDPLTNTTCPSDTALGKTITVDFTSGESSEFTVDTGTTITYGDDGAEFIITSDGDARTIVSNNYIFFGKVEVVLKAANGTGIVSSFVMESDDLDEIDWEWLGGNATVVETNYFGKGNTTTYNRATYPTVNDPQDIWHTYTIDWTSEYIKWYVDGSLVRTLLYSDALDGKNFPQTPMKIKIGNWVGGAADESTGTVEWAGGYTDLTEAPFTMYVKNLTIEDYTTSGTTYTYGDETGDYTSIIISNSTSNSTTSSGTSSSSGTTYAVNSTVGTSSSDNSTTSSTSSSTSSSSSSTVSSVSGASIPGDDMATTLLAAVGFGFALFL</sequence>
<keyword evidence="12" id="KW-0961">Cell wall biogenesis/degradation</keyword>
<keyword evidence="5" id="KW-0808">Transferase</keyword>
<dbReference type="STRING" id="576137.A0A1L7WK20"/>
<dbReference type="InterPro" id="IPR050546">
    <property type="entry name" value="Glycosyl_Hydrlase_16"/>
</dbReference>
<dbReference type="GO" id="GO:0009277">
    <property type="term" value="C:fungal-type cell wall"/>
    <property type="evidence" value="ECO:0007669"/>
    <property type="project" value="TreeGrafter"/>
</dbReference>
<keyword evidence="8 14" id="KW-0472">Membrane</keyword>
<keyword evidence="11" id="KW-0326">Glycosidase</keyword>
<dbReference type="GO" id="GO:0005975">
    <property type="term" value="P:carbohydrate metabolic process"/>
    <property type="evidence" value="ECO:0007669"/>
    <property type="project" value="InterPro"/>
</dbReference>
<gene>
    <name evidence="20" type="ORF">PAC_02988</name>
</gene>
<organism evidence="20 21">
    <name type="scientific">Phialocephala subalpina</name>
    <dbReference type="NCBI Taxonomy" id="576137"/>
    <lineage>
        <taxon>Eukaryota</taxon>
        <taxon>Fungi</taxon>
        <taxon>Dikarya</taxon>
        <taxon>Ascomycota</taxon>
        <taxon>Pezizomycotina</taxon>
        <taxon>Leotiomycetes</taxon>
        <taxon>Helotiales</taxon>
        <taxon>Mollisiaceae</taxon>
        <taxon>Phialocephala</taxon>
        <taxon>Phialocephala fortinii species complex</taxon>
    </lineage>
</organism>
<name>A0A1L7WK20_9HELO</name>
<dbReference type="SUPFAM" id="SSF49899">
    <property type="entry name" value="Concanavalin A-like lectins/glucanases"/>
    <property type="match status" value="1"/>
</dbReference>
<dbReference type="InterPro" id="IPR017168">
    <property type="entry name" value="CHR-like"/>
</dbReference>
<keyword evidence="16" id="KW-1015">Disulfide bond</keyword>
<evidence type="ECO:0000256" key="18">
    <source>
        <dbReference type="SAM" id="SignalP"/>
    </source>
</evidence>
<evidence type="ECO:0000256" key="7">
    <source>
        <dbReference type="ARBA" id="ARBA00022801"/>
    </source>
</evidence>
<evidence type="ECO:0000256" key="9">
    <source>
        <dbReference type="ARBA" id="ARBA00023180"/>
    </source>
</evidence>
<dbReference type="EC" id="3.2.-.-" evidence="14"/>
<dbReference type="InterPro" id="IPR013320">
    <property type="entry name" value="ConA-like_dom_sf"/>
</dbReference>
<feature type="domain" description="GH16" evidence="19">
    <location>
        <begin position="28"/>
        <end position="232"/>
    </location>
</feature>
<feature type="active site" description="Proton donor" evidence="15">
    <location>
        <position position="125"/>
    </location>
</feature>
<dbReference type="EMBL" id="FJOG01000003">
    <property type="protein sequence ID" value="CZR53110.1"/>
    <property type="molecule type" value="Genomic_DNA"/>
</dbReference>
<keyword evidence="4" id="KW-0328">Glycosyltransferase</keyword>
<proteinExistence type="inferred from homology"/>
<evidence type="ECO:0000256" key="11">
    <source>
        <dbReference type="ARBA" id="ARBA00023295"/>
    </source>
</evidence>
<evidence type="ECO:0000256" key="13">
    <source>
        <dbReference type="ARBA" id="ARBA00038074"/>
    </source>
</evidence>
<feature type="disulfide bond" evidence="16">
    <location>
        <begin position="27"/>
        <end position="35"/>
    </location>
</feature>
<feature type="active site" description="Nucleophile" evidence="15">
    <location>
        <position position="121"/>
    </location>
</feature>
<dbReference type="InterPro" id="IPR000757">
    <property type="entry name" value="Beta-glucanase-like"/>
</dbReference>
<dbReference type="PROSITE" id="PS51762">
    <property type="entry name" value="GH16_2"/>
    <property type="match status" value="1"/>
</dbReference>
<evidence type="ECO:0000256" key="4">
    <source>
        <dbReference type="ARBA" id="ARBA00022676"/>
    </source>
</evidence>
<feature type="chain" id="PRO_5013335696" description="Crh-like protein" evidence="18">
    <location>
        <begin position="22"/>
        <end position="349"/>
    </location>
</feature>
<comment type="similarity">
    <text evidence="13">Belongs to the glycosyl hydrolase 16 family. CRH1 subfamily.</text>
</comment>
<evidence type="ECO:0000256" key="3">
    <source>
        <dbReference type="ARBA" id="ARBA00022622"/>
    </source>
</evidence>
<evidence type="ECO:0000259" key="19">
    <source>
        <dbReference type="PROSITE" id="PS51762"/>
    </source>
</evidence>
<dbReference type="Gene3D" id="2.60.120.200">
    <property type="match status" value="1"/>
</dbReference>
<dbReference type="Proteomes" id="UP000184330">
    <property type="component" value="Unassembled WGS sequence"/>
</dbReference>
<evidence type="ECO:0000256" key="12">
    <source>
        <dbReference type="ARBA" id="ARBA00023316"/>
    </source>
</evidence>
<comment type="subcellular location">
    <subcellularLocation>
        <location evidence="2">Membrane</location>
        <topology evidence="2">Lipid-anchor</topology>
        <topology evidence="2">GPI-anchor</topology>
    </subcellularLocation>
</comment>
<keyword evidence="7 14" id="KW-0378">Hydrolase</keyword>
<feature type="signal peptide" evidence="18">
    <location>
        <begin position="1"/>
        <end position="21"/>
    </location>
</feature>
<evidence type="ECO:0000256" key="8">
    <source>
        <dbReference type="ARBA" id="ARBA00023136"/>
    </source>
</evidence>
<evidence type="ECO:0000313" key="21">
    <source>
        <dbReference type="Proteomes" id="UP000184330"/>
    </source>
</evidence>
<evidence type="ECO:0000256" key="16">
    <source>
        <dbReference type="PIRSR" id="PIRSR037299-2"/>
    </source>
</evidence>
<keyword evidence="10" id="KW-0449">Lipoprotein</keyword>
<dbReference type="Pfam" id="PF00722">
    <property type="entry name" value="Glyco_hydro_16"/>
    <property type="match status" value="1"/>
</dbReference>
<keyword evidence="6 18" id="KW-0732">Signal</keyword>
<protein>
    <recommendedName>
        <fullName evidence="14">Crh-like protein</fullName>
        <ecNumber evidence="14">3.2.-.-</ecNumber>
    </recommendedName>
</protein>
<keyword evidence="3" id="KW-0336">GPI-anchor</keyword>
<keyword evidence="9" id="KW-0325">Glycoprotein</keyword>
<dbReference type="GO" id="GO:0031505">
    <property type="term" value="P:fungal-type cell wall organization"/>
    <property type="evidence" value="ECO:0007669"/>
    <property type="project" value="TreeGrafter"/>
</dbReference>
<dbReference type="PANTHER" id="PTHR10963">
    <property type="entry name" value="GLYCOSYL HYDROLASE-RELATED"/>
    <property type="match status" value="1"/>
</dbReference>
<evidence type="ECO:0000256" key="10">
    <source>
        <dbReference type="ARBA" id="ARBA00023288"/>
    </source>
</evidence>
<comment type="catalytic activity">
    <reaction evidence="1">
        <text>Random endo-hydrolysis of N-acetyl-beta-D-glucosaminide (1-&gt;4)-beta-linkages in chitin and chitodextrins.</text>
        <dbReference type="EC" id="3.2.1.14"/>
    </reaction>
</comment>
<dbReference type="AlphaFoldDB" id="A0A1L7WK20"/>
<evidence type="ECO:0000256" key="14">
    <source>
        <dbReference type="PIRNR" id="PIRNR037299"/>
    </source>
</evidence>
<evidence type="ECO:0000256" key="5">
    <source>
        <dbReference type="ARBA" id="ARBA00022679"/>
    </source>
</evidence>
<reference evidence="20 21" key="1">
    <citation type="submission" date="2016-03" db="EMBL/GenBank/DDBJ databases">
        <authorList>
            <person name="Ploux O."/>
        </authorList>
    </citation>
    <scope>NUCLEOTIDE SEQUENCE [LARGE SCALE GENOMIC DNA]</scope>
    <source>
        <strain evidence="20 21">UAMH 11012</strain>
    </source>
</reference>
<dbReference type="GO" id="GO:0016757">
    <property type="term" value="F:glycosyltransferase activity"/>
    <property type="evidence" value="ECO:0007669"/>
    <property type="project" value="UniProtKB-KW"/>
</dbReference>
<evidence type="ECO:0000256" key="15">
    <source>
        <dbReference type="PIRSR" id="PIRSR037299-1"/>
    </source>
</evidence>
<evidence type="ECO:0000256" key="17">
    <source>
        <dbReference type="SAM" id="MobiDB-lite"/>
    </source>
</evidence>
<evidence type="ECO:0000256" key="2">
    <source>
        <dbReference type="ARBA" id="ARBA00004589"/>
    </source>
</evidence>
<evidence type="ECO:0000256" key="6">
    <source>
        <dbReference type="ARBA" id="ARBA00022729"/>
    </source>
</evidence>
<dbReference type="GO" id="GO:0098552">
    <property type="term" value="C:side of membrane"/>
    <property type="evidence" value="ECO:0007669"/>
    <property type="project" value="UniProtKB-KW"/>
</dbReference>
<dbReference type="OrthoDB" id="4781at2759"/>
<evidence type="ECO:0000313" key="20">
    <source>
        <dbReference type="EMBL" id="CZR53110.1"/>
    </source>
</evidence>
<accession>A0A1L7WK20</accession>
<evidence type="ECO:0000256" key="1">
    <source>
        <dbReference type="ARBA" id="ARBA00000822"/>
    </source>
</evidence>
<feature type="region of interest" description="Disordered" evidence="17">
    <location>
        <begin position="294"/>
        <end position="325"/>
    </location>
</feature>